<evidence type="ECO:0000256" key="1">
    <source>
        <dbReference type="ARBA" id="ARBA00022574"/>
    </source>
</evidence>
<accession>F9WSR7</accession>
<evidence type="ECO:0000256" key="4">
    <source>
        <dbReference type="PROSITE-ProRule" id="PRU00221"/>
    </source>
</evidence>
<feature type="non-terminal residue" evidence="5">
    <location>
        <position position="404"/>
    </location>
</feature>
<evidence type="ECO:0000313" key="5">
    <source>
        <dbReference type="EMBL" id="CCD20606.1"/>
    </source>
</evidence>
<feature type="repeat" description="WD" evidence="4">
    <location>
        <begin position="152"/>
        <end position="191"/>
    </location>
</feature>
<dbReference type="InterPro" id="IPR036322">
    <property type="entry name" value="WD40_repeat_dom_sf"/>
</dbReference>
<sequence>MHAEPTVCETVEGHGNMGRETVIVLPSPATCIAVTSEHVWVTLSDGGVEVRDLYTSELVHCFASAPRPTYVMRIWSILSVPSMKAALHVWMGLSSGAIEVYDAQSFVLSHRRTGHAGGVYCLAEFGGYVYSGSSDFKVGQWDAEGAQLLRMLHGHSNYVRCLYAEGNAIVSGSDDCTVRVWDVGSGTTQLTGHFHGHAGVSALCRVGVTMWSGDDGGRVVAWRLDTCEALHVLQVHSGRVTSLRKVGSRVYSGGADGVIVVYDAEESRVLHRIDNHKGAHISSLQCVWECSRYYMWTAAVDNSVRCWHYDEYRTMTQEQERANDMRWYYCSARSHHEANLQLVKQLRELMELVALSKRSESEIQSALNVDEDMRSAALRCCSVQMQIREIEKKIQELNRARSNM</sequence>
<proteinExistence type="predicted"/>
<dbReference type="SUPFAM" id="SSF50978">
    <property type="entry name" value="WD40 repeat-like"/>
    <property type="match status" value="1"/>
</dbReference>
<reference evidence="5 6" key="1">
    <citation type="journal article" date="2012" name="Proc. Natl. Acad. Sci. U.S.A.">
        <title>Antigenic diversity is generated by distinct evolutionary mechanisms in African trypanosome species.</title>
        <authorList>
            <person name="Jackson A.P."/>
            <person name="Berry A."/>
            <person name="Aslett M."/>
            <person name="Allison H.C."/>
            <person name="Burton P."/>
            <person name="Vavrova-Anderson J."/>
            <person name="Brown R."/>
            <person name="Browne H."/>
            <person name="Corton N."/>
            <person name="Hauser H."/>
            <person name="Gamble J."/>
            <person name="Gilderthorp R."/>
            <person name="Marcello L."/>
            <person name="McQuillan J."/>
            <person name="Otto T.D."/>
            <person name="Quail M.A."/>
            <person name="Sanders M.J."/>
            <person name="van Tonder A."/>
            <person name="Ginger M.L."/>
            <person name="Field M.C."/>
            <person name="Barry J.D."/>
            <person name="Hertz-Fowler C."/>
            <person name="Berriman M."/>
        </authorList>
    </citation>
    <scope>NUCLEOTIDE SEQUENCE</scope>
    <source>
        <strain evidence="5 6">Y486</strain>
    </source>
</reference>
<dbReference type="PANTHER" id="PTHR44489:SF11">
    <property type="entry name" value="WD REPEAT DOMAIN 86"/>
    <property type="match status" value="1"/>
</dbReference>
<dbReference type="SMART" id="SM00320">
    <property type="entry name" value="WD40"/>
    <property type="match status" value="5"/>
</dbReference>
<keyword evidence="2" id="KW-0677">Repeat</keyword>
<dbReference type="InterPro" id="IPR044715">
    <property type="entry name" value="WDR86-like"/>
</dbReference>
<dbReference type="PANTHER" id="PTHR44489">
    <property type="match status" value="1"/>
</dbReference>
<dbReference type="VEuPathDB" id="TriTrypDB:TvY486_0034600"/>
<name>F9WSR7_TRYVY</name>
<dbReference type="PROSITE" id="PS50082">
    <property type="entry name" value="WD_REPEATS_2"/>
    <property type="match status" value="1"/>
</dbReference>
<dbReference type="GO" id="GO:0005840">
    <property type="term" value="C:ribosome"/>
    <property type="evidence" value="ECO:0007669"/>
    <property type="project" value="UniProtKB-KW"/>
</dbReference>
<keyword evidence="6" id="KW-1185">Reference proteome</keyword>
<dbReference type="InterPro" id="IPR015943">
    <property type="entry name" value="WD40/YVTN_repeat-like_dom_sf"/>
</dbReference>
<keyword evidence="1 4" id="KW-0853">WD repeat</keyword>
<dbReference type="Pfam" id="PF00400">
    <property type="entry name" value="WD40"/>
    <property type="match status" value="3"/>
</dbReference>
<dbReference type="Proteomes" id="UP000009027">
    <property type="component" value="Unassembled WGS sequence"/>
</dbReference>
<organism evidence="5 6">
    <name type="scientific">Trypanosoma vivax (strain Y486)</name>
    <dbReference type="NCBI Taxonomy" id="1055687"/>
    <lineage>
        <taxon>Eukaryota</taxon>
        <taxon>Discoba</taxon>
        <taxon>Euglenozoa</taxon>
        <taxon>Kinetoplastea</taxon>
        <taxon>Metakinetoplastina</taxon>
        <taxon>Trypanosomatida</taxon>
        <taxon>Trypanosomatidae</taxon>
        <taxon>Trypanosoma</taxon>
        <taxon>Duttonella</taxon>
    </lineage>
</organism>
<keyword evidence="3" id="KW-0689">Ribosomal protein</keyword>
<dbReference type="PROSITE" id="PS50294">
    <property type="entry name" value="WD_REPEATS_REGION"/>
    <property type="match status" value="1"/>
</dbReference>
<evidence type="ECO:0000313" key="6">
    <source>
        <dbReference type="Proteomes" id="UP000009027"/>
    </source>
</evidence>
<keyword evidence="3" id="KW-0687">Ribonucleoprotein</keyword>
<dbReference type="InterPro" id="IPR019775">
    <property type="entry name" value="WD40_repeat_CS"/>
</dbReference>
<dbReference type="EMBL" id="CAEX01005972">
    <property type="protein sequence ID" value="CCD20606.1"/>
    <property type="molecule type" value="Genomic_DNA"/>
</dbReference>
<evidence type="ECO:0000256" key="2">
    <source>
        <dbReference type="ARBA" id="ARBA00022737"/>
    </source>
</evidence>
<gene>
    <name evidence="5" type="ORF">TvY486_0034600</name>
</gene>
<protein>
    <submittedName>
        <fullName evidence="5">Uncharacterized protein</fullName>
    </submittedName>
</protein>
<dbReference type="PROSITE" id="PS00678">
    <property type="entry name" value="WD_REPEATS_1"/>
    <property type="match status" value="1"/>
</dbReference>
<dbReference type="Gene3D" id="2.130.10.10">
    <property type="entry name" value="YVTN repeat-like/Quinoprotein amine dehydrogenase"/>
    <property type="match status" value="1"/>
</dbReference>
<dbReference type="AlphaFoldDB" id="F9WSR7"/>
<evidence type="ECO:0000256" key="3">
    <source>
        <dbReference type="ARBA" id="ARBA00022980"/>
    </source>
</evidence>
<dbReference type="InterPro" id="IPR001680">
    <property type="entry name" value="WD40_rpt"/>
</dbReference>